<evidence type="ECO:0000313" key="2">
    <source>
        <dbReference type="Proteomes" id="UP000245910"/>
    </source>
</evidence>
<proteinExistence type="predicted"/>
<keyword evidence="2" id="KW-1185">Reference proteome</keyword>
<accession>A0A2L2TLQ3</accession>
<evidence type="ECO:0000313" key="1">
    <source>
        <dbReference type="EMBL" id="CEI66481.1"/>
    </source>
</evidence>
<dbReference type="EMBL" id="LN649229">
    <property type="protein sequence ID" value="CEI66481.1"/>
    <property type="molecule type" value="Genomic_DNA"/>
</dbReference>
<protein>
    <submittedName>
        <fullName evidence="1">Uncharacterized protein</fullName>
    </submittedName>
</protein>
<dbReference type="AlphaFoldDB" id="A0A2L2TLQ3"/>
<organism evidence="1 2">
    <name type="scientific">Fusarium venenatum</name>
    <dbReference type="NCBI Taxonomy" id="56646"/>
    <lineage>
        <taxon>Eukaryota</taxon>
        <taxon>Fungi</taxon>
        <taxon>Dikarya</taxon>
        <taxon>Ascomycota</taxon>
        <taxon>Pezizomycotina</taxon>
        <taxon>Sordariomycetes</taxon>
        <taxon>Hypocreomycetidae</taxon>
        <taxon>Hypocreales</taxon>
        <taxon>Nectriaceae</taxon>
        <taxon>Fusarium</taxon>
    </lineage>
</organism>
<name>A0A2L2TLQ3_9HYPO</name>
<dbReference type="Proteomes" id="UP000245910">
    <property type="component" value="Chromosome I"/>
</dbReference>
<sequence length="92" mass="10549">MRAGTCQLGRGIRNPPDFDVSQSRRDRLLNNFELTSLRGCWYQVAEATDYVHVLGFVYNIDRSETVVRFEVQNQTSSLVFFVGFAQGRADRV</sequence>
<reference evidence="2" key="1">
    <citation type="submission" date="2014-10" db="EMBL/GenBank/DDBJ databases">
        <authorList>
            <person name="King R."/>
        </authorList>
    </citation>
    <scope>NUCLEOTIDE SEQUENCE [LARGE SCALE GENOMIC DNA]</scope>
    <source>
        <strain evidence="2">A3/5</strain>
    </source>
</reference>